<reference evidence="1" key="1">
    <citation type="submission" date="2014-09" db="EMBL/GenBank/DDBJ databases">
        <authorList>
            <person name="Magalhaes I.L.F."/>
            <person name="Oliveira U."/>
            <person name="Santos F.R."/>
            <person name="Vidigal T.H.D.A."/>
            <person name="Brescovit A.D."/>
            <person name="Santos A.J."/>
        </authorList>
    </citation>
    <scope>NUCLEOTIDE SEQUENCE</scope>
    <source>
        <tissue evidence="1">Shoot tissue taken approximately 20 cm above the soil surface</tissue>
    </source>
</reference>
<reference evidence="1" key="2">
    <citation type="journal article" date="2015" name="Data Brief">
        <title>Shoot transcriptome of the giant reed, Arundo donax.</title>
        <authorList>
            <person name="Barrero R.A."/>
            <person name="Guerrero F.D."/>
            <person name="Moolhuijzen P."/>
            <person name="Goolsby J.A."/>
            <person name="Tidwell J."/>
            <person name="Bellgard S.E."/>
            <person name="Bellgard M.I."/>
        </authorList>
    </citation>
    <scope>NUCLEOTIDE SEQUENCE</scope>
    <source>
        <tissue evidence="1">Shoot tissue taken approximately 20 cm above the soil surface</tissue>
    </source>
</reference>
<name>A0A0A9H577_ARUDO</name>
<protein>
    <submittedName>
        <fullName evidence="1">Uncharacterized protein</fullName>
    </submittedName>
</protein>
<dbReference type="AlphaFoldDB" id="A0A0A9H577"/>
<dbReference type="EMBL" id="GBRH01166947">
    <property type="protein sequence ID" value="JAE30949.1"/>
    <property type="molecule type" value="Transcribed_RNA"/>
</dbReference>
<organism evidence="1">
    <name type="scientific">Arundo donax</name>
    <name type="common">Giant reed</name>
    <name type="synonym">Donax arundinaceus</name>
    <dbReference type="NCBI Taxonomy" id="35708"/>
    <lineage>
        <taxon>Eukaryota</taxon>
        <taxon>Viridiplantae</taxon>
        <taxon>Streptophyta</taxon>
        <taxon>Embryophyta</taxon>
        <taxon>Tracheophyta</taxon>
        <taxon>Spermatophyta</taxon>
        <taxon>Magnoliopsida</taxon>
        <taxon>Liliopsida</taxon>
        <taxon>Poales</taxon>
        <taxon>Poaceae</taxon>
        <taxon>PACMAD clade</taxon>
        <taxon>Arundinoideae</taxon>
        <taxon>Arundineae</taxon>
        <taxon>Arundo</taxon>
    </lineage>
</organism>
<accession>A0A0A9H577</accession>
<sequence>MWMPVVSSVAPPSMFATPLKLL</sequence>
<evidence type="ECO:0000313" key="1">
    <source>
        <dbReference type="EMBL" id="JAE30949.1"/>
    </source>
</evidence>
<proteinExistence type="predicted"/>